<evidence type="ECO:0000313" key="2">
    <source>
        <dbReference type="Proteomes" id="UP000186795"/>
    </source>
</evidence>
<organism evidence="1 2">
    <name type="scientific">Kroppenstedtia eburnea</name>
    <dbReference type="NCBI Taxonomy" id="714067"/>
    <lineage>
        <taxon>Bacteria</taxon>
        <taxon>Bacillati</taxon>
        <taxon>Bacillota</taxon>
        <taxon>Bacilli</taxon>
        <taxon>Bacillales</taxon>
        <taxon>Thermoactinomycetaceae</taxon>
        <taxon>Kroppenstedtia</taxon>
    </lineage>
</organism>
<dbReference type="PANTHER" id="PTHR36436:SF6">
    <property type="entry name" value="SLL5081 PROTEIN"/>
    <property type="match status" value="1"/>
</dbReference>
<reference evidence="2" key="1">
    <citation type="submission" date="2017-01" db="EMBL/GenBank/DDBJ databases">
        <authorList>
            <person name="Varghese N."/>
            <person name="Submissions S."/>
        </authorList>
    </citation>
    <scope>NUCLEOTIDE SEQUENCE [LARGE SCALE GENOMIC DNA]</scope>
    <source>
        <strain evidence="2">DSM 45196</strain>
    </source>
</reference>
<protein>
    <submittedName>
        <fullName evidence="1">Uncharacterized protein YwqG</fullName>
    </submittedName>
</protein>
<dbReference type="EMBL" id="FTOD01000002">
    <property type="protein sequence ID" value="SIS52080.1"/>
    <property type="molecule type" value="Genomic_DNA"/>
</dbReference>
<accession>A0A1N7JRW6</accession>
<dbReference type="OrthoDB" id="8856529at2"/>
<dbReference type="SUPFAM" id="SSF103032">
    <property type="entry name" value="Hypothetical protein YwqG"/>
    <property type="match status" value="1"/>
</dbReference>
<sequence>MRVTMEEKIKRLLAEQGLSEVEQEIVETLVPCLVIETTGEEAVTGASKFGGFPDLPPDMDWPSAGGKPLIFAAQYNLTEVHRADRMNPLPDRGMLYFFLAGDDLLWGAPRDAVSFQVLYRDVDPSGLRPAIYPDDLPREACPPEQGIRFRLEKTLPDVEVSEEMDALWYDLMDQLYELEERSATHHQAFGQPLSLEADVFATCRRQTGKETPDWVLLLQMDSDEELEMAWGRFGILSFCISREDLLTGRFDEACLVMQRD</sequence>
<dbReference type="PANTHER" id="PTHR36436">
    <property type="entry name" value="SLL5081 PROTEIN"/>
    <property type="match status" value="1"/>
</dbReference>
<dbReference type="InterPro" id="IPR035948">
    <property type="entry name" value="YwqG-like_sf"/>
</dbReference>
<keyword evidence="2" id="KW-1185">Reference proteome</keyword>
<dbReference type="AlphaFoldDB" id="A0A1N7JRW6"/>
<proteinExistence type="predicted"/>
<dbReference type="InterPro" id="IPR015315">
    <property type="entry name" value="DUF1963"/>
</dbReference>
<dbReference type="Gene3D" id="2.30.320.10">
    <property type="entry name" value="YwqG-like"/>
    <property type="match status" value="1"/>
</dbReference>
<dbReference type="Pfam" id="PF09234">
    <property type="entry name" value="DUF1963"/>
    <property type="match status" value="1"/>
</dbReference>
<name>A0A1N7JRW6_9BACL</name>
<gene>
    <name evidence="1" type="ORF">SAMN05421790_102274</name>
</gene>
<evidence type="ECO:0000313" key="1">
    <source>
        <dbReference type="EMBL" id="SIS52080.1"/>
    </source>
</evidence>
<dbReference type="Proteomes" id="UP000186795">
    <property type="component" value="Unassembled WGS sequence"/>
</dbReference>
<dbReference type="RefSeq" id="WP_040387493.1">
    <property type="nucleotide sequence ID" value="NZ_CP048103.1"/>
</dbReference>